<sequence>MLTDRGIIESTGGIAALPFGQRVTQYRLTDKHAQPAA</sequence>
<evidence type="ECO:0000313" key="1">
    <source>
        <dbReference type="EMBL" id="SJM51973.1"/>
    </source>
</evidence>
<evidence type="ECO:0000313" key="2">
    <source>
        <dbReference type="Proteomes" id="UP000195787"/>
    </source>
</evidence>
<dbReference type="AlphaFoldDB" id="A0A1R4F802"/>
<dbReference type="Proteomes" id="UP000195787">
    <property type="component" value="Unassembled WGS sequence"/>
</dbReference>
<accession>A0A1R4F802</accession>
<protein>
    <submittedName>
        <fullName evidence="1">Uncharacterized protein</fullName>
    </submittedName>
</protein>
<organism evidence="1 2">
    <name type="scientific">Agrococcus casei LMG 22410</name>
    <dbReference type="NCBI Taxonomy" id="1255656"/>
    <lineage>
        <taxon>Bacteria</taxon>
        <taxon>Bacillati</taxon>
        <taxon>Actinomycetota</taxon>
        <taxon>Actinomycetes</taxon>
        <taxon>Micrococcales</taxon>
        <taxon>Microbacteriaceae</taxon>
        <taxon>Agrococcus</taxon>
    </lineage>
</organism>
<dbReference type="EMBL" id="FUHU01000020">
    <property type="protein sequence ID" value="SJM51973.1"/>
    <property type="molecule type" value="Genomic_DNA"/>
</dbReference>
<keyword evidence="2" id="KW-1185">Reference proteome</keyword>
<name>A0A1R4F802_9MICO</name>
<reference evidence="1 2" key="1">
    <citation type="submission" date="2017-02" db="EMBL/GenBank/DDBJ databases">
        <authorList>
            <person name="Peterson S.W."/>
        </authorList>
    </citation>
    <scope>NUCLEOTIDE SEQUENCE [LARGE SCALE GENOMIC DNA]</scope>
    <source>
        <strain evidence="1 2">LMG 22410</strain>
    </source>
</reference>
<proteinExistence type="predicted"/>
<gene>
    <name evidence="1" type="ORF">CZ674_02955</name>
</gene>